<comment type="caution">
    <text evidence="1">The sequence shown here is derived from an EMBL/GenBank/DDBJ whole genome shotgun (WGS) entry which is preliminary data.</text>
</comment>
<gene>
    <name evidence="1" type="ORF">GSTENG00033293001</name>
</gene>
<sequence>MTTQSHPQRDGGGSGGVMCPVRAVTVSSINESFFQPTKGALNASLT</sequence>
<dbReference type="EMBL" id="CAAE01015033">
    <property type="protein sequence ID" value="CAG11351.1"/>
    <property type="molecule type" value="Genomic_DNA"/>
</dbReference>
<dbReference type="AlphaFoldDB" id="Q4RJT1"/>
<reference evidence="1" key="1">
    <citation type="journal article" date="2004" name="Nature">
        <title>Genome duplication in the teleost fish Tetraodon nigroviridis reveals the early vertebrate proto-karyotype.</title>
        <authorList>
            <person name="Jaillon O."/>
            <person name="Aury J.-M."/>
            <person name="Brunet F."/>
            <person name="Petit J.-L."/>
            <person name="Stange-Thomann N."/>
            <person name="Mauceli E."/>
            <person name="Bouneau L."/>
            <person name="Fischer C."/>
            <person name="Ozouf-Costaz C."/>
            <person name="Bernot A."/>
            <person name="Nicaud S."/>
            <person name="Jaffe D."/>
            <person name="Fisher S."/>
            <person name="Lutfalla G."/>
            <person name="Dossat C."/>
            <person name="Segurens B."/>
            <person name="Dasilva C."/>
            <person name="Salanoubat M."/>
            <person name="Levy M."/>
            <person name="Boudet N."/>
            <person name="Castellano S."/>
            <person name="Anthouard V."/>
            <person name="Jubin C."/>
            <person name="Castelli V."/>
            <person name="Katinka M."/>
            <person name="Vacherie B."/>
            <person name="Biemont C."/>
            <person name="Skalli Z."/>
            <person name="Cattolico L."/>
            <person name="Poulain J."/>
            <person name="De Berardinis V."/>
            <person name="Cruaud C."/>
            <person name="Duprat S."/>
            <person name="Brottier P."/>
            <person name="Coutanceau J.-P."/>
            <person name="Gouzy J."/>
            <person name="Parra G."/>
            <person name="Lardier G."/>
            <person name="Chapple C."/>
            <person name="McKernan K.J."/>
            <person name="McEwan P."/>
            <person name="Bosak S."/>
            <person name="Kellis M."/>
            <person name="Volff J.-N."/>
            <person name="Guigo R."/>
            <person name="Zody M.C."/>
            <person name="Mesirov J."/>
            <person name="Lindblad-Toh K."/>
            <person name="Birren B."/>
            <person name="Nusbaum C."/>
            <person name="Kahn D."/>
            <person name="Robinson-Rechavi M."/>
            <person name="Laudet V."/>
            <person name="Schachter V."/>
            <person name="Quetier F."/>
            <person name="Saurin W."/>
            <person name="Scarpelli C."/>
            <person name="Wincker P."/>
            <person name="Lander E.S."/>
            <person name="Weissenbach J."/>
            <person name="Roest Crollius H."/>
        </authorList>
    </citation>
    <scope>NUCLEOTIDE SEQUENCE [LARGE SCALE GENOMIC DNA]</scope>
</reference>
<name>Q4RJT1_TETNG</name>
<organism evidence="1">
    <name type="scientific">Tetraodon nigroviridis</name>
    <name type="common">Spotted green pufferfish</name>
    <name type="synonym">Chelonodon nigroviridis</name>
    <dbReference type="NCBI Taxonomy" id="99883"/>
    <lineage>
        <taxon>Eukaryota</taxon>
        <taxon>Metazoa</taxon>
        <taxon>Chordata</taxon>
        <taxon>Craniata</taxon>
        <taxon>Vertebrata</taxon>
        <taxon>Euteleostomi</taxon>
        <taxon>Actinopterygii</taxon>
        <taxon>Neopterygii</taxon>
        <taxon>Teleostei</taxon>
        <taxon>Neoteleostei</taxon>
        <taxon>Acanthomorphata</taxon>
        <taxon>Eupercaria</taxon>
        <taxon>Tetraodontiformes</taxon>
        <taxon>Tetradontoidea</taxon>
        <taxon>Tetraodontidae</taxon>
        <taxon>Tetraodon</taxon>
    </lineage>
</organism>
<accession>Q4RJT1</accession>
<proteinExistence type="predicted"/>
<evidence type="ECO:0000313" key="1">
    <source>
        <dbReference type="EMBL" id="CAG11351.1"/>
    </source>
</evidence>
<reference evidence="1" key="2">
    <citation type="submission" date="2004-02" db="EMBL/GenBank/DDBJ databases">
        <authorList>
            <consortium name="Genoscope"/>
            <consortium name="Whitehead Institute Centre for Genome Research"/>
        </authorList>
    </citation>
    <scope>NUCLEOTIDE SEQUENCE</scope>
</reference>
<dbReference type="KEGG" id="tng:GSTEN00033293G001"/>
<protein>
    <submittedName>
        <fullName evidence="1">(spotted green pufferfish) hypothetical protein</fullName>
    </submittedName>
</protein>